<dbReference type="RefSeq" id="WP_046765170.1">
    <property type="nucleotide sequence ID" value="NZ_LBIC01000009.1"/>
</dbReference>
<dbReference type="PANTHER" id="PTHR43214">
    <property type="entry name" value="TWO-COMPONENT RESPONSE REGULATOR"/>
    <property type="match status" value="1"/>
</dbReference>
<feature type="modified residue" description="4-aspartylphosphate" evidence="3">
    <location>
        <position position="56"/>
    </location>
</feature>
<evidence type="ECO:0000259" key="4">
    <source>
        <dbReference type="PROSITE" id="PS50043"/>
    </source>
</evidence>
<dbReference type="SUPFAM" id="SSF52172">
    <property type="entry name" value="CheY-like"/>
    <property type="match status" value="1"/>
</dbReference>
<keyword evidence="7" id="KW-1185">Reference proteome</keyword>
<dbReference type="InterPro" id="IPR039420">
    <property type="entry name" value="WalR-like"/>
</dbReference>
<proteinExistence type="predicted"/>
<dbReference type="PROSITE" id="PS50110">
    <property type="entry name" value="RESPONSE_REGULATORY"/>
    <property type="match status" value="1"/>
</dbReference>
<name>A0A0M3ALE0_9SPHN</name>
<comment type="caution">
    <text evidence="6">The sequence shown here is derived from an EMBL/GenBank/DDBJ whole genome shotgun (WGS) entry which is preliminary data.</text>
</comment>
<dbReference type="SMART" id="SM00448">
    <property type="entry name" value="REC"/>
    <property type="match status" value="1"/>
</dbReference>
<dbReference type="SUPFAM" id="SSF46894">
    <property type="entry name" value="C-terminal effector domain of the bipartite response regulators"/>
    <property type="match status" value="1"/>
</dbReference>
<dbReference type="PATRIC" id="fig|56193.3.peg.4021"/>
<dbReference type="AlphaFoldDB" id="A0A0M3ALE0"/>
<dbReference type="SMART" id="SM00421">
    <property type="entry name" value="HTH_LUXR"/>
    <property type="match status" value="1"/>
</dbReference>
<keyword evidence="2" id="KW-0238">DNA-binding</keyword>
<dbReference type="Pfam" id="PF00196">
    <property type="entry name" value="GerE"/>
    <property type="match status" value="1"/>
</dbReference>
<evidence type="ECO:0008006" key="8">
    <source>
        <dbReference type="Google" id="ProtNLM"/>
    </source>
</evidence>
<evidence type="ECO:0000256" key="1">
    <source>
        <dbReference type="ARBA" id="ARBA00022553"/>
    </source>
</evidence>
<evidence type="ECO:0000259" key="5">
    <source>
        <dbReference type="PROSITE" id="PS50110"/>
    </source>
</evidence>
<dbReference type="InterPro" id="IPR001789">
    <property type="entry name" value="Sig_transdc_resp-reg_receiver"/>
</dbReference>
<organism evidence="6 7">
    <name type="scientific">Sphingobium chungbukense</name>
    <dbReference type="NCBI Taxonomy" id="56193"/>
    <lineage>
        <taxon>Bacteria</taxon>
        <taxon>Pseudomonadati</taxon>
        <taxon>Pseudomonadota</taxon>
        <taxon>Alphaproteobacteria</taxon>
        <taxon>Sphingomonadales</taxon>
        <taxon>Sphingomonadaceae</taxon>
        <taxon>Sphingobium</taxon>
    </lineage>
</organism>
<accession>A0A0M3ALE0</accession>
<dbReference type="PROSITE" id="PS50043">
    <property type="entry name" value="HTH_LUXR_2"/>
    <property type="match status" value="1"/>
</dbReference>
<dbReference type="PRINTS" id="PR00038">
    <property type="entry name" value="HTHLUXR"/>
</dbReference>
<dbReference type="GO" id="GO:0003677">
    <property type="term" value="F:DNA binding"/>
    <property type="evidence" value="ECO:0007669"/>
    <property type="project" value="UniProtKB-KW"/>
</dbReference>
<protein>
    <recommendedName>
        <fullName evidence="8">LuxR family transcriptional regulator</fullName>
    </recommendedName>
</protein>
<dbReference type="InterPro" id="IPR016032">
    <property type="entry name" value="Sig_transdc_resp-reg_C-effctor"/>
</dbReference>
<dbReference type="InterPro" id="IPR011006">
    <property type="entry name" value="CheY-like_superfamily"/>
</dbReference>
<feature type="domain" description="HTH luxR-type" evidence="4">
    <location>
        <begin position="143"/>
        <end position="208"/>
    </location>
</feature>
<keyword evidence="1 3" id="KW-0597">Phosphoprotein</keyword>
<dbReference type="STRING" id="56193.YP76_19095"/>
<dbReference type="Pfam" id="PF00072">
    <property type="entry name" value="Response_reg"/>
    <property type="match status" value="1"/>
</dbReference>
<dbReference type="Proteomes" id="UP000033874">
    <property type="component" value="Unassembled WGS sequence"/>
</dbReference>
<gene>
    <name evidence="6" type="ORF">YP76_19095</name>
</gene>
<dbReference type="GO" id="GO:0006355">
    <property type="term" value="P:regulation of DNA-templated transcription"/>
    <property type="evidence" value="ECO:0007669"/>
    <property type="project" value="InterPro"/>
</dbReference>
<evidence type="ECO:0000313" key="6">
    <source>
        <dbReference type="EMBL" id="KKW90670.1"/>
    </source>
</evidence>
<dbReference type="InterPro" id="IPR000792">
    <property type="entry name" value="Tscrpt_reg_LuxR_C"/>
</dbReference>
<dbReference type="CDD" id="cd17535">
    <property type="entry name" value="REC_NarL-like"/>
    <property type="match status" value="1"/>
</dbReference>
<dbReference type="InterPro" id="IPR058245">
    <property type="entry name" value="NreC/VraR/RcsB-like_REC"/>
</dbReference>
<sequence length="216" mass="23096">MSRHTVFLVDDHPVLLRGLADLVAMETDFSVAGSTTRSVDAFAMIDRLKPDMAVLDINMPDISGLAILRRIRAADLPVRVVFLTAMITPSQAAEALAHGIWGILLKEAAPDTLIDCLRGVAAGRRWFADDVAAKLGNLPIPAVPAGLAGLTRREREIAGLACSGLSNKLIARELGAGEGTVKIHLHNIFQKLRVNNRTALAALYYQRGDGESPAGT</sequence>
<evidence type="ECO:0000256" key="3">
    <source>
        <dbReference type="PROSITE-ProRule" id="PRU00169"/>
    </source>
</evidence>
<dbReference type="CDD" id="cd06170">
    <property type="entry name" value="LuxR_C_like"/>
    <property type="match status" value="1"/>
</dbReference>
<dbReference type="GO" id="GO:0000160">
    <property type="term" value="P:phosphorelay signal transduction system"/>
    <property type="evidence" value="ECO:0007669"/>
    <property type="project" value="InterPro"/>
</dbReference>
<evidence type="ECO:0000313" key="7">
    <source>
        <dbReference type="Proteomes" id="UP000033874"/>
    </source>
</evidence>
<evidence type="ECO:0000256" key="2">
    <source>
        <dbReference type="ARBA" id="ARBA00023125"/>
    </source>
</evidence>
<feature type="domain" description="Response regulatory" evidence="5">
    <location>
        <begin position="5"/>
        <end position="121"/>
    </location>
</feature>
<dbReference type="EMBL" id="LBIC01000009">
    <property type="protein sequence ID" value="KKW90670.1"/>
    <property type="molecule type" value="Genomic_DNA"/>
</dbReference>
<dbReference type="Gene3D" id="3.40.50.2300">
    <property type="match status" value="1"/>
</dbReference>
<reference evidence="6 7" key="1">
    <citation type="submission" date="2015-04" db="EMBL/GenBank/DDBJ databases">
        <title>Genome sequence of aromatic hydrocarbons-degrading Sphingobium chungbukense DJ77.</title>
        <authorList>
            <person name="Kim Y.-C."/>
            <person name="Chae J.-C."/>
        </authorList>
    </citation>
    <scope>NUCLEOTIDE SEQUENCE [LARGE SCALE GENOMIC DNA]</scope>
    <source>
        <strain evidence="6 7">DJ77</strain>
    </source>
</reference>